<organism evidence="2 3">
    <name type="scientific">Clonostachys chloroleuca</name>
    <dbReference type="NCBI Taxonomy" id="1926264"/>
    <lineage>
        <taxon>Eukaryota</taxon>
        <taxon>Fungi</taxon>
        <taxon>Dikarya</taxon>
        <taxon>Ascomycota</taxon>
        <taxon>Pezizomycotina</taxon>
        <taxon>Sordariomycetes</taxon>
        <taxon>Hypocreomycetidae</taxon>
        <taxon>Hypocreales</taxon>
        <taxon>Bionectriaceae</taxon>
        <taxon>Clonostachys</taxon>
    </lineage>
</organism>
<evidence type="ECO:0000256" key="1">
    <source>
        <dbReference type="SAM" id="MobiDB-lite"/>
    </source>
</evidence>
<reference evidence="2" key="1">
    <citation type="submission" date="2023-01" db="EMBL/GenBank/DDBJ databases">
        <authorList>
            <person name="Piombo E."/>
        </authorList>
    </citation>
    <scope>NUCLEOTIDE SEQUENCE</scope>
</reference>
<feature type="region of interest" description="Disordered" evidence="1">
    <location>
        <begin position="14"/>
        <end position="108"/>
    </location>
</feature>
<comment type="caution">
    <text evidence="2">The sequence shown here is derived from an EMBL/GenBank/DDBJ whole genome shotgun (WGS) entry which is preliminary data.</text>
</comment>
<proteinExistence type="predicted"/>
<feature type="compositionally biased region" description="Low complexity" evidence="1">
    <location>
        <begin position="21"/>
        <end position="34"/>
    </location>
</feature>
<accession>A0AA35MFT0</accession>
<feature type="compositionally biased region" description="Polar residues" evidence="1">
    <location>
        <begin position="77"/>
        <end position="87"/>
    </location>
</feature>
<dbReference type="AlphaFoldDB" id="A0AA35MFT0"/>
<feature type="compositionally biased region" description="Basic and acidic residues" evidence="1">
    <location>
        <begin position="209"/>
        <end position="226"/>
    </location>
</feature>
<evidence type="ECO:0000313" key="3">
    <source>
        <dbReference type="Proteomes" id="UP001160390"/>
    </source>
</evidence>
<gene>
    <name evidence="2" type="ORF">CCHLO57077_00018950</name>
</gene>
<evidence type="ECO:0000313" key="2">
    <source>
        <dbReference type="EMBL" id="CAI6096009.1"/>
    </source>
</evidence>
<sequence>MSSLLLLVAQHQYQSQRHRTNSSNSTNINSSIVNMAGEGNRSPPGNHENGNSHRGHREGDSHGGRGRDKTENEARSDSTSPANVISSTRRDMGGSPANNQQMEELPGVASTERDTGFMTTGQQVEGAPTAATTSWERSTTLPASMIEPIKHDGGSSANSQQIEEVLGVATASMKRDLGSPTLPAWILESIRRDLTPHTVPAAAMPSVERAVEEKVGINEPQTKKTDAQVSHPEPPR</sequence>
<feature type="compositionally biased region" description="Basic and acidic residues" evidence="1">
    <location>
        <begin position="57"/>
        <end position="76"/>
    </location>
</feature>
<name>A0AA35MFT0_9HYPO</name>
<keyword evidence="3" id="KW-1185">Reference proteome</keyword>
<protein>
    <submittedName>
        <fullName evidence="2">Uncharacterized protein</fullName>
    </submittedName>
</protein>
<feature type="region of interest" description="Disordered" evidence="1">
    <location>
        <begin position="201"/>
        <end position="236"/>
    </location>
</feature>
<dbReference type="Proteomes" id="UP001160390">
    <property type="component" value="Unassembled WGS sequence"/>
</dbReference>
<dbReference type="EMBL" id="CABFNP030001277">
    <property type="protein sequence ID" value="CAI6096009.1"/>
    <property type="molecule type" value="Genomic_DNA"/>
</dbReference>